<dbReference type="InterPro" id="IPR000719">
    <property type="entry name" value="Prot_kinase_dom"/>
</dbReference>
<evidence type="ECO:0000256" key="2">
    <source>
        <dbReference type="ARBA" id="ARBA00022741"/>
    </source>
</evidence>
<reference evidence="8" key="1">
    <citation type="submission" date="2016-10" db="EMBL/GenBank/DDBJ databases">
        <authorList>
            <person name="Varghese N."/>
            <person name="Submissions S."/>
        </authorList>
    </citation>
    <scope>NUCLEOTIDE SEQUENCE [LARGE SCALE GENOMIC DNA]</scope>
    <source>
        <strain evidence="8">DSM 26348</strain>
    </source>
</reference>
<dbReference type="AlphaFoldDB" id="A0A1I3MTG5"/>
<evidence type="ECO:0000256" key="5">
    <source>
        <dbReference type="PROSITE-ProRule" id="PRU10141"/>
    </source>
</evidence>
<evidence type="ECO:0000313" key="7">
    <source>
        <dbReference type="EMBL" id="SFJ00267.1"/>
    </source>
</evidence>
<dbReference type="GO" id="GO:0042594">
    <property type="term" value="P:response to starvation"/>
    <property type="evidence" value="ECO:0007669"/>
    <property type="project" value="TreeGrafter"/>
</dbReference>
<dbReference type="RefSeq" id="WP_092052997.1">
    <property type="nucleotide sequence ID" value="NZ_FOQD01000014.1"/>
</dbReference>
<evidence type="ECO:0000259" key="6">
    <source>
        <dbReference type="PROSITE" id="PS50011"/>
    </source>
</evidence>
<feature type="binding site" evidence="5">
    <location>
        <position position="51"/>
    </location>
    <ligand>
        <name>ATP</name>
        <dbReference type="ChEBI" id="CHEBI:30616"/>
    </ligand>
</feature>
<dbReference type="GO" id="GO:0005524">
    <property type="term" value="F:ATP binding"/>
    <property type="evidence" value="ECO:0007669"/>
    <property type="project" value="UniProtKB-UniRule"/>
</dbReference>
<dbReference type="PIRSF" id="PIRSF000654">
    <property type="entry name" value="Integrin-linked_kinase"/>
    <property type="match status" value="1"/>
</dbReference>
<dbReference type="InterPro" id="IPR017441">
    <property type="entry name" value="Protein_kinase_ATP_BS"/>
</dbReference>
<evidence type="ECO:0000256" key="1">
    <source>
        <dbReference type="ARBA" id="ARBA00022679"/>
    </source>
</evidence>
<dbReference type="OrthoDB" id="6111975at2"/>
<dbReference type="STRING" id="1576369.SAMN05421753_114104"/>
<keyword evidence="2 5" id="KW-0547">Nucleotide-binding</keyword>
<evidence type="ECO:0000256" key="3">
    <source>
        <dbReference type="ARBA" id="ARBA00022777"/>
    </source>
</evidence>
<dbReference type="GO" id="GO:0005829">
    <property type="term" value="C:cytosol"/>
    <property type="evidence" value="ECO:0007669"/>
    <property type="project" value="TreeGrafter"/>
</dbReference>
<evidence type="ECO:0000313" key="8">
    <source>
        <dbReference type="Proteomes" id="UP000199518"/>
    </source>
</evidence>
<organism evidence="7 8">
    <name type="scientific">Planctomicrobium piriforme</name>
    <dbReference type="NCBI Taxonomy" id="1576369"/>
    <lineage>
        <taxon>Bacteria</taxon>
        <taxon>Pseudomonadati</taxon>
        <taxon>Planctomycetota</taxon>
        <taxon>Planctomycetia</taxon>
        <taxon>Planctomycetales</taxon>
        <taxon>Planctomycetaceae</taxon>
        <taxon>Planctomicrobium</taxon>
    </lineage>
</organism>
<dbReference type="SUPFAM" id="SSF56112">
    <property type="entry name" value="Protein kinase-like (PK-like)"/>
    <property type="match status" value="1"/>
</dbReference>
<dbReference type="Gene3D" id="3.30.200.20">
    <property type="entry name" value="Phosphorylase Kinase, domain 1"/>
    <property type="match status" value="1"/>
</dbReference>
<keyword evidence="8" id="KW-1185">Reference proteome</keyword>
<name>A0A1I3MTG5_9PLAN</name>
<dbReference type="GO" id="GO:0005776">
    <property type="term" value="C:autophagosome"/>
    <property type="evidence" value="ECO:0007669"/>
    <property type="project" value="TreeGrafter"/>
</dbReference>
<dbReference type="EMBL" id="FOQD01000014">
    <property type="protein sequence ID" value="SFJ00267.1"/>
    <property type="molecule type" value="Genomic_DNA"/>
</dbReference>
<feature type="domain" description="Protein kinase" evidence="6">
    <location>
        <begin position="22"/>
        <end position="282"/>
    </location>
</feature>
<proteinExistence type="predicted"/>
<gene>
    <name evidence="7" type="ORF">SAMN05421753_114104</name>
</gene>
<keyword evidence="3" id="KW-0418">Kinase</keyword>
<dbReference type="Pfam" id="PF00069">
    <property type="entry name" value="Pkinase"/>
    <property type="match status" value="1"/>
</dbReference>
<sequence length="289" mass="33099">MNFLRRLFQGSGPAKVDIEKRFRLQNPVGQGTMSKVWKATDTKTGQTVALKILDKEKTKRLEQRFVGLNRPREGVIAISLHHPHVVQTYDHGITTKDEQFLVMEFIEGVGLSSLVDLQGERMTANCLRWCIQLGEALDYVHSQQWIHRDLCPRNIIITMSNQLKLIDFGLMVPNTPPFRKPGNRTGTAMYMAPELVRRLPTDQRIDVFSYAVTCYQMFTKQFPWPAADTMEAVMQHVNMPPKEILLLKPDMNPQVAKAIMRGLEKEPADRWQSVKEMVEALRAAAVVRK</sequence>
<dbReference type="PANTHER" id="PTHR24348">
    <property type="entry name" value="SERINE/THREONINE-PROTEIN KINASE UNC-51-RELATED"/>
    <property type="match status" value="1"/>
</dbReference>
<dbReference type="PANTHER" id="PTHR24348:SF22">
    <property type="entry name" value="NON-SPECIFIC SERINE_THREONINE PROTEIN KINASE"/>
    <property type="match status" value="1"/>
</dbReference>
<dbReference type="Proteomes" id="UP000199518">
    <property type="component" value="Unassembled WGS sequence"/>
</dbReference>
<dbReference type="InterPro" id="IPR011009">
    <property type="entry name" value="Kinase-like_dom_sf"/>
</dbReference>
<dbReference type="CDD" id="cd14014">
    <property type="entry name" value="STKc_PknB_like"/>
    <property type="match status" value="1"/>
</dbReference>
<dbReference type="GO" id="GO:0034045">
    <property type="term" value="C:phagophore assembly site membrane"/>
    <property type="evidence" value="ECO:0007669"/>
    <property type="project" value="TreeGrafter"/>
</dbReference>
<dbReference type="PROSITE" id="PS00107">
    <property type="entry name" value="PROTEIN_KINASE_ATP"/>
    <property type="match status" value="1"/>
</dbReference>
<dbReference type="PROSITE" id="PS50011">
    <property type="entry name" value="PROTEIN_KINASE_DOM"/>
    <property type="match status" value="1"/>
</dbReference>
<dbReference type="InterPro" id="IPR045269">
    <property type="entry name" value="Atg1-like"/>
</dbReference>
<dbReference type="GO" id="GO:0004674">
    <property type="term" value="F:protein serine/threonine kinase activity"/>
    <property type="evidence" value="ECO:0007669"/>
    <property type="project" value="InterPro"/>
</dbReference>
<protein>
    <recommendedName>
        <fullName evidence="6">Protein kinase domain-containing protein</fullName>
    </recommendedName>
</protein>
<accession>A0A1I3MTG5</accession>
<keyword evidence="1" id="KW-0808">Transferase</keyword>
<keyword evidence="4 5" id="KW-0067">ATP-binding</keyword>
<dbReference type="Gene3D" id="1.10.510.10">
    <property type="entry name" value="Transferase(Phosphotransferase) domain 1"/>
    <property type="match status" value="1"/>
</dbReference>
<evidence type="ECO:0000256" key="4">
    <source>
        <dbReference type="ARBA" id="ARBA00022840"/>
    </source>
</evidence>